<feature type="transmembrane region" description="Helical" evidence="6">
    <location>
        <begin position="284"/>
        <end position="304"/>
    </location>
</feature>
<feature type="transmembrane region" description="Helical" evidence="6">
    <location>
        <begin position="111"/>
        <end position="133"/>
    </location>
</feature>
<evidence type="ECO:0000256" key="4">
    <source>
        <dbReference type="ARBA" id="ARBA00022989"/>
    </source>
</evidence>
<keyword evidence="3 6" id="KW-0812">Transmembrane</keyword>
<dbReference type="RefSeq" id="WP_310835308.1">
    <property type="nucleotide sequence ID" value="NZ_JAVLSM010000001.1"/>
</dbReference>
<comment type="caution">
    <text evidence="8">The sequence shown here is derived from an EMBL/GenBank/DDBJ whole genome shotgun (WGS) entry which is preliminary data.</text>
</comment>
<feature type="transmembrane region" description="Helical" evidence="6">
    <location>
        <begin position="163"/>
        <end position="185"/>
    </location>
</feature>
<feature type="transmembrane region" description="Helical" evidence="6">
    <location>
        <begin position="228"/>
        <end position="248"/>
    </location>
</feature>
<feature type="transmembrane region" description="Helical" evidence="6">
    <location>
        <begin position="53"/>
        <end position="74"/>
    </location>
</feature>
<proteinExistence type="inferred from homology"/>
<comment type="similarity">
    <text evidence="2">Belongs to the EamA transporter family.</text>
</comment>
<evidence type="ECO:0000313" key="8">
    <source>
        <dbReference type="EMBL" id="MDT0335996.1"/>
    </source>
</evidence>
<feature type="transmembrane region" description="Helical" evidence="6">
    <location>
        <begin position="86"/>
        <end position="105"/>
    </location>
</feature>
<feature type="transmembrane region" description="Helical" evidence="6">
    <location>
        <begin position="27"/>
        <end position="47"/>
    </location>
</feature>
<evidence type="ECO:0000256" key="6">
    <source>
        <dbReference type="SAM" id="Phobius"/>
    </source>
</evidence>
<name>A0AAE4G564_9BURK</name>
<evidence type="ECO:0000256" key="3">
    <source>
        <dbReference type="ARBA" id="ARBA00022692"/>
    </source>
</evidence>
<dbReference type="InterPro" id="IPR050638">
    <property type="entry name" value="AA-Vitamin_Transporters"/>
</dbReference>
<feature type="domain" description="EamA" evidence="7">
    <location>
        <begin position="24"/>
        <end position="148"/>
    </location>
</feature>
<dbReference type="AlphaFoldDB" id="A0AAE4G564"/>
<evidence type="ECO:0000256" key="1">
    <source>
        <dbReference type="ARBA" id="ARBA00004141"/>
    </source>
</evidence>
<evidence type="ECO:0000256" key="2">
    <source>
        <dbReference type="ARBA" id="ARBA00007362"/>
    </source>
</evidence>
<feature type="transmembrane region" description="Helical" evidence="6">
    <location>
        <begin position="197"/>
        <end position="216"/>
    </location>
</feature>
<comment type="subcellular location">
    <subcellularLocation>
        <location evidence="1">Membrane</location>
        <topology evidence="1">Multi-pass membrane protein</topology>
    </subcellularLocation>
</comment>
<keyword evidence="4 6" id="KW-1133">Transmembrane helix</keyword>
<dbReference type="InterPro" id="IPR037185">
    <property type="entry name" value="EmrE-like"/>
</dbReference>
<sequence>MQASSKTSHPATAPGAGTARHESRGMWLGLIGVAIFSLTLPFTRIAVAELNPAFVAFGRAVVAGVCALVLLAWIKAPRPTRQQLRGLVITALGVVVGFPLFSSIAMRYVPAAHGAVVVGLLPLATALFAALRFGERPSKGFWLAALAGSGIVIAFALREGGGSFHLADFALFAAVVTAAMGYAEGGRLAQTMGGQNVIAWALVVALPVMLPVSVWLGWQYGVSASAPAWLAFAYVSLFSMFIGFFFWYRGLALGGIARVGQVQLLQPFMSLLGAAVIAHEALDASNMLFALAVIVVVAIGRRMAVRR</sequence>
<dbReference type="PANTHER" id="PTHR32322">
    <property type="entry name" value="INNER MEMBRANE TRANSPORTER"/>
    <property type="match status" value="1"/>
</dbReference>
<keyword evidence="5 6" id="KW-0472">Membrane</keyword>
<dbReference type="Pfam" id="PF00892">
    <property type="entry name" value="EamA"/>
    <property type="match status" value="2"/>
</dbReference>
<organism evidence="8">
    <name type="scientific">Herbaspirillum huttiense subsp. nephrolepidis</name>
    <dbReference type="NCBI Taxonomy" id="3075126"/>
    <lineage>
        <taxon>Bacteria</taxon>
        <taxon>Pseudomonadati</taxon>
        <taxon>Pseudomonadota</taxon>
        <taxon>Betaproteobacteria</taxon>
        <taxon>Burkholderiales</taxon>
        <taxon>Oxalobacteraceae</taxon>
        <taxon>Herbaspirillum</taxon>
    </lineage>
</organism>
<dbReference type="PANTHER" id="PTHR32322:SF2">
    <property type="entry name" value="EAMA DOMAIN-CONTAINING PROTEIN"/>
    <property type="match status" value="1"/>
</dbReference>
<accession>A0AAE4G564</accession>
<dbReference type="InterPro" id="IPR000620">
    <property type="entry name" value="EamA_dom"/>
</dbReference>
<reference evidence="8" key="1">
    <citation type="submission" date="2023-02" db="EMBL/GenBank/DDBJ databases">
        <title>Description of Herbaspirillum huttiense subsp. nephrolepsisexaltata and Herbaspirillum huttiense subsp. lycopersicon.</title>
        <authorList>
            <person name="Poudel M."/>
            <person name="Sharma A."/>
            <person name="Goss E."/>
            <person name="Tapia J.H."/>
            <person name="Harmon C.M."/>
            <person name="Jones J.B."/>
        </authorList>
    </citation>
    <scope>NUCLEOTIDE SEQUENCE</scope>
    <source>
        <strain evidence="8">NC40101</strain>
    </source>
</reference>
<evidence type="ECO:0000259" key="7">
    <source>
        <dbReference type="Pfam" id="PF00892"/>
    </source>
</evidence>
<dbReference type="SUPFAM" id="SSF103481">
    <property type="entry name" value="Multidrug resistance efflux transporter EmrE"/>
    <property type="match status" value="2"/>
</dbReference>
<feature type="domain" description="EamA" evidence="7">
    <location>
        <begin position="167"/>
        <end position="298"/>
    </location>
</feature>
<dbReference type="GO" id="GO:0016020">
    <property type="term" value="C:membrane"/>
    <property type="evidence" value="ECO:0007669"/>
    <property type="project" value="UniProtKB-SubCell"/>
</dbReference>
<dbReference type="EMBL" id="JAVRAA010000002">
    <property type="protein sequence ID" value="MDT0335996.1"/>
    <property type="molecule type" value="Genomic_DNA"/>
</dbReference>
<protein>
    <submittedName>
        <fullName evidence="8">DMT family transporter</fullName>
    </submittedName>
</protein>
<evidence type="ECO:0000256" key="5">
    <source>
        <dbReference type="ARBA" id="ARBA00023136"/>
    </source>
</evidence>
<gene>
    <name evidence="8" type="ORF">RJN63_04080</name>
</gene>
<feature type="transmembrane region" description="Helical" evidence="6">
    <location>
        <begin position="140"/>
        <end position="157"/>
    </location>
</feature>
<feature type="transmembrane region" description="Helical" evidence="6">
    <location>
        <begin position="260"/>
        <end position="278"/>
    </location>
</feature>